<sequence length="74" mass="8268">MLATRAMPCSSWAGRSSSSALVRRFFSGSTSTSQSCCELRFVKRPFEIDCCAWHLFRDVQGRQTTLLLIDGVGF</sequence>
<accession>A0A812T6G7</accession>
<dbReference type="EMBL" id="CAJNDS010002519">
    <property type="protein sequence ID" value="CAE7509311.1"/>
    <property type="molecule type" value="Genomic_DNA"/>
</dbReference>
<comment type="caution">
    <text evidence="1">The sequence shown here is derived from an EMBL/GenBank/DDBJ whole genome shotgun (WGS) entry which is preliminary data.</text>
</comment>
<dbReference type="Proteomes" id="UP000604046">
    <property type="component" value="Unassembled WGS sequence"/>
</dbReference>
<dbReference type="AlphaFoldDB" id="A0A812T6G7"/>
<proteinExistence type="predicted"/>
<gene>
    <name evidence="1" type="ORF">SNAT2548_LOCUS28522</name>
</gene>
<protein>
    <submittedName>
        <fullName evidence="1">Uncharacterized protein</fullName>
    </submittedName>
</protein>
<evidence type="ECO:0000313" key="1">
    <source>
        <dbReference type="EMBL" id="CAE7509311.1"/>
    </source>
</evidence>
<reference evidence="1" key="1">
    <citation type="submission" date="2021-02" db="EMBL/GenBank/DDBJ databases">
        <authorList>
            <person name="Dougan E. K."/>
            <person name="Rhodes N."/>
            <person name="Thang M."/>
            <person name="Chan C."/>
        </authorList>
    </citation>
    <scope>NUCLEOTIDE SEQUENCE</scope>
</reference>
<name>A0A812T6G7_9DINO</name>
<keyword evidence="2" id="KW-1185">Reference proteome</keyword>
<organism evidence="1 2">
    <name type="scientific">Symbiodinium natans</name>
    <dbReference type="NCBI Taxonomy" id="878477"/>
    <lineage>
        <taxon>Eukaryota</taxon>
        <taxon>Sar</taxon>
        <taxon>Alveolata</taxon>
        <taxon>Dinophyceae</taxon>
        <taxon>Suessiales</taxon>
        <taxon>Symbiodiniaceae</taxon>
        <taxon>Symbiodinium</taxon>
    </lineage>
</organism>
<evidence type="ECO:0000313" key="2">
    <source>
        <dbReference type="Proteomes" id="UP000604046"/>
    </source>
</evidence>